<dbReference type="InterPro" id="IPR050386">
    <property type="entry name" value="Glycosyl_hydrolase_5"/>
</dbReference>
<evidence type="ECO:0000256" key="16">
    <source>
        <dbReference type="RuleBase" id="RU361153"/>
    </source>
</evidence>
<comment type="subcellular location">
    <subcellularLocation>
        <location evidence="2">Secreted</location>
    </subcellularLocation>
</comment>
<comment type="subunit">
    <text evidence="4">Monomer.</text>
</comment>
<evidence type="ECO:0000259" key="18">
    <source>
        <dbReference type="Pfam" id="PF00150"/>
    </source>
</evidence>
<dbReference type="GO" id="GO:0009986">
    <property type="term" value="C:cell surface"/>
    <property type="evidence" value="ECO:0007669"/>
    <property type="project" value="TreeGrafter"/>
</dbReference>
<reference evidence="19" key="2">
    <citation type="submission" date="2023-01" db="EMBL/GenBank/DDBJ databases">
        <authorList>
            <person name="Petersen C."/>
        </authorList>
    </citation>
    <scope>NUCLEOTIDE SEQUENCE</scope>
    <source>
        <strain evidence="19">IBT 15450</strain>
    </source>
</reference>
<evidence type="ECO:0000256" key="14">
    <source>
        <dbReference type="ARBA" id="ARBA00041261"/>
    </source>
</evidence>
<evidence type="ECO:0000256" key="1">
    <source>
        <dbReference type="ARBA" id="ARBA00001936"/>
    </source>
</evidence>
<dbReference type="GO" id="GO:0009251">
    <property type="term" value="P:glucan catabolic process"/>
    <property type="evidence" value="ECO:0007669"/>
    <property type="project" value="TreeGrafter"/>
</dbReference>
<gene>
    <name evidence="19" type="ORF">N7460_006594</name>
</gene>
<dbReference type="Gene3D" id="3.20.20.80">
    <property type="entry name" value="Glycosidases"/>
    <property type="match status" value="1"/>
</dbReference>
<accession>A0AAD6IHT1</accession>
<evidence type="ECO:0000256" key="12">
    <source>
        <dbReference type="ARBA" id="ARBA00037254"/>
    </source>
</evidence>
<evidence type="ECO:0000256" key="5">
    <source>
        <dbReference type="ARBA" id="ARBA00022525"/>
    </source>
</evidence>
<evidence type="ECO:0000313" key="19">
    <source>
        <dbReference type="EMBL" id="KAJ6045239.1"/>
    </source>
</evidence>
<keyword evidence="10" id="KW-0961">Cell wall biogenesis/degradation</keyword>
<evidence type="ECO:0000256" key="11">
    <source>
        <dbReference type="ARBA" id="ARBA00036824"/>
    </source>
</evidence>
<dbReference type="PANTHER" id="PTHR31297">
    <property type="entry name" value="GLUCAN ENDO-1,6-BETA-GLUCOSIDASE B"/>
    <property type="match status" value="1"/>
</dbReference>
<reference evidence="19" key="1">
    <citation type="journal article" date="2023" name="IMA Fungus">
        <title>Comparative genomic study of the Penicillium genus elucidates a diverse pangenome and 15 lateral gene transfer events.</title>
        <authorList>
            <person name="Petersen C."/>
            <person name="Sorensen T."/>
            <person name="Nielsen M.R."/>
            <person name="Sondergaard T.E."/>
            <person name="Sorensen J.L."/>
            <person name="Fitzpatrick D.A."/>
            <person name="Frisvad J.C."/>
            <person name="Nielsen K.L."/>
        </authorList>
    </citation>
    <scope>NUCLEOTIDE SEQUENCE</scope>
    <source>
        <strain evidence="19">IBT 15450</strain>
    </source>
</reference>
<evidence type="ECO:0000256" key="9">
    <source>
        <dbReference type="ARBA" id="ARBA00023295"/>
    </source>
</evidence>
<keyword evidence="6 17" id="KW-0732">Signal</keyword>
<evidence type="ECO:0000256" key="4">
    <source>
        <dbReference type="ARBA" id="ARBA00011245"/>
    </source>
</evidence>
<evidence type="ECO:0000256" key="8">
    <source>
        <dbReference type="ARBA" id="ARBA00023211"/>
    </source>
</evidence>
<keyword evidence="5" id="KW-0964">Secreted</keyword>
<evidence type="ECO:0000256" key="10">
    <source>
        <dbReference type="ARBA" id="ARBA00023316"/>
    </source>
</evidence>
<name>A0AAD6IHT1_PENCN</name>
<dbReference type="EC" id="3.2.1.58" evidence="13"/>
<evidence type="ECO:0000256" key="7">
    <source>
        <dbReference type="ARBA" id="ARBA00022801"/>
    </source>
</evidence>
<protein>
    <recommendedName>
        <fullName evidence="13">glucan 1,3-beta-glucosidase</fullName>
        <ecNumber evidence="13">3.2.1.58</ecNumber>
    </recommendedName>
    <alternativeName>
        <fullName evidence="15">Exo-1,3-beta-glucanase 1</fullName>
    </alternativeName>
    <alternativeName>
        <fullName evidence="14">Exo-1,3-beta-glucanase A</fullName>
    </alternativeName>
</protein>
<evidence type="ECO:0000256" key="13">
    <source>
        <dbReference type="ARBA" id="ARBA00038929"/>
    </source>
</evidence>
<feature type="signal peptide" evidence="17">
    <location>
        <begin position="1"/>
        <end position="16"/>
    </location>
</feature>
<dbReference type="GO" id="GO:0005576">
    <property type="term" value="C:extracellular region"/>
    <property type="evidence" value="ECO:0007669"/>
    <property type="project" value="UniProtKB-SubCell"/>
</dbReference>
<dbReference type="InterPro" id="IPR001547">
    <property type="entry name" value="Glyco_hydro_5"/>
</dbReference>
<evidence type="ECO:0000256" key="15">
    <source>
        <dbReference type="ARBA" id="ARBA00041265"/>
    </source>
</evidence>
<dbReference type="EMBL" id="JAQJZL010000004">
    <property type="protein sequence ID" value="KAJ6045239.1"/>
    <property type="molecule type" value="Genomic_DNA"/>
</dbReference>
<keyword evidence="9 16" id="KW-0326">Glycosidase</keyword>
<dbReference type="GO" id="GO:0071555">
    <property type="term" value="P:cell wall organization"/>
    <property type="evidence" value="ECO:0007669"/>
    <property type="project" value="UniProtKB-KW"/>
</dbReference>
<comment type="similarity">
    <text evidence="3 16">Belongs to the glycosyl hydrolase 5 (cellulase A) family.</text>
</comment>
<comment type="cofactor">
    <cofactor evidence="1">
        <name>Mn(2+)</name>
        <dbReference type="ChEBI" id="CHEBI:29035"/>
    </cofactor>
</comment>
<comment type="catalytic activity">
    <reaction evidence="11">
        <text>Successive hydrolysis of beta-D-glucose units from the non-reducing ends of (1-&gt;3)-beta-D-glucans, releasing alpha-glucose.</text>
        <dbReference type="EC" id="3.2.1.58"/>
    </reaction>
</comment>
<evidence type="ECO:0000256" key="17">
    <source>
        <dbReference type="SAM" id="SignalP"/>
    </source>
</evidence>
<keyword evidence="7 16" id="KW-0378">Hydrolase</keyword>
<evidence type="ECO:0000256" key="2">
    <source>
        <dbReference type="ARBA" id="ARBA00004613"/>
    </source>
</evidence>
<sequence length="390" mass="42614">MVNFHSMLSIFAFANAAAVHSAATSTYLNWKTFNASGVNLGGWLVQESTIDTKWWTQNSGGAPDEWGLCANLGSQCGPVLERRYATWITPADIDTFAAAGINVLRIPTSYAAWIKVPGSQLYTGGQVSFLKTIATYAIQRHGMHIIIDIHSLPGGVNGMAFGEAEGHYGWFNNATALSYSLQTVDAVIKFVMDSKFPQSFTIAPINEPVDVPDISLFGTPYCLTEGGAQWVQNYIDQVITKIRAVNAQIPVMFQGSFKGEEYWSSNFAAGTNLVFDVHNYYFAGRGASSANLTHYICEDAVNAAGDGKFPVFIGEWSIQAEILNTLASREQNLQTGIAAWKTYTRGHSYWTAKFFGTAKVNGEGTQADYWNYETFINLGFTGSSTKAITC</sequence>
<dbReference type="AlphaFoldDB" id="A0AAD6IHT1"/>
<dbReference type="PANTHER" id="PTHR31297:SF1">
    <property type="entry name" value="GLUCAN 1,3-BETA-GLUCOSIDASE I_II-RELATED"/>
    <property type="match status" value="1"/>
</dbReference>
<evidence type="ECO:0000256" key="3">
    <source>
        <dbReference type="ARBA" id="ARBA00005641"/>
    </source>
</evidence>
<dbReference type="SUPFAM" id="SSF51445">
    <property type="entry name" value="(Trans)glycosidases"/>
    <property type="match status" value="1"/>
</dbReference>
<comment type="function">
    <text evidence="12">Beta-glucanases participate in the metabolism of beta-glucan, the main structural component of the cell wall. It could also function biosynthetically as a transglycosylase.</text>
</comment>
<keyword evidence="8" id="KW-0464">Manganese</keyword>
<feature type="chain" id="PRO_5041963939" description="glucan 1,3-beta-glucosidase" evidence="17">
    <location>
        <begin position="17"/>
        <end position="390"/>
    </location>
</feature>
<comment type="caution">
    <text evidence="19">The sequence shown here is derived from an EMBL/GenBank/DDBJ whole genome shotgun (WGS) entry which is preliminary data.</text>
</comment>
<feature type="domain" description="Glycoside hydrolase family 5" evidence="18">
    <location>
        <begin position="88"/>
        <end position="353"/>
    </location>
</feature>
<evidence type="ECO:0000313" key="20">
    <source>
        <dbReference type="Proteomes" id="UP001219568"/>
    </source>
</evidence>
<dbReference type="Proteomes" id="UP001219568">
    <property type="component" value="Unassembled WGS sequence"/>
</dbReference>
<dbReference type="InterPro" id="IPR017853">
    <property type="entry name" value="GH"/>
</dbReference>
<organism evidence="19 20">
    <name type="scientific">Penicillium canescens</name>
    <dbReference type="NCBI Taxonomy" id="5083"/>
    <lineage>
        <taxon>Eukaryota</taxon>
        <taxon>Fungi</taxon>
        <taxon>Dikarya</taxon>
        <taxon>Ascomycota</taxon>
        <taxon>Pezizomycotina</taxon>
        <taxon>Eurotiomycetes</taxon>
        <taxon>Eurotiomycetidae</taxon>
        <taxon>Eurotiales</taxon>
        <taxon>Aspergillaceae</taxon>
        <taxon>Penicillium</taxon>
    </lineage>
</organism>
<evidence type="ECO:0000256" key="6">
    <source>
        <dbReference type="ARBA" id="ARBA00022729"/>
    </source>
</evidence>
<keyword evidence="20" id="KW-1185">Reference proteome</keyword>
<dbReference type="Pfam" id="PF00150">
    <property type="entry name" value="Cellulase"/>
    <property type="match status" value="1"/>
</dbReference>
<dbReference type="GO" id="GO:0004338">
    <property type="term" value="F:glucan exo-1,3-beta-glucosidase activity"/>
    <property type="evidence" value="ECO:0007669"/>
    <property type="project" value="UniProtKB-EC"/>
</dbReference>
<proteinExistence type="inferred from homology"/>